<dbReference type="InterPro" id="IPR038765">
    <property type="entry name" value="Papain-like_cys_pep_sf"/>
</dbReference>
<dbReference type="AlphaFoldDB" id="A0A7C5JXZ5"/>
<sequence length="536" mass="61502">MRDSKLIPIVLVLLVFSSGCLVKEPAKVEINTDKTAVKEGDIFHMVVKVNNTGKVAITGVNLYLNNPDFKILQSPSLDAPLKVGEATELIWIIQAPSKPGRYMVKASVEVVDELRRTWGGFYKELIINVVEKESEIPLFGVLSTSVASPEEAEGGNEFRVEVTLKNMGNAPITLRDISLNLLDGMEVVKEPDVPANILPGEKHALIYVIKAPYKPEEGYLTISVVYREDREEKRELKNRFIKILWRPWNYDDETLRLAYGEEYYWITLPYLVDGFWKERFNSTSRIDREMLKNESILLVKNATSEIEAAKAVYNMIKSRYYFGDITTTTNPSSILHKNKISYEEGTLLLTGILRSLNIPARVVTLYNGDDCTENTISEFYSAGKWYVVDFKRGFFGSREEYIATPYFPKIYQMITDGLYNLVAQAPEEEEGHEHVDVSPEYLANIEDSLKEVVLGRLNPTLRPKLSVVLINMNQNERIFTLFLFASAPERELNLVFQKADPKNLAKNVDALYKFYKDKPWPENFREYWDILMEVYK</sequence>
<name>A0A7C5JXZ5_THELI</name>
<dbReference type="PANTHER" id="PTHR35902">
    <property type="entry name" value="S-LAYER DOMAIN-LIKE PROTEIN-RELATED"/>
    <property type="match status" value="1"/>
</dbReference>
<dbReference type="InterPro" id="IPR013783">
    <property type="entry name" value="Ig-like_fold"/>
</dbReference>
<dbReference type="Gene3D" id="2.60.40.10">
    <property type="entry name" value="Immunoglobulins"/>
    <property type="match status" value="2"/>
</dbReference>
<evidence type="ECO:0000313" key="2">
    <source>
        <dbReference type="EMBL" id="HHI00976.1"/>
    </source>
</evidence>
<proteinExistence type="predicted"/>
<organism evidence="2">
    <name type="scientific">Thermococcus litoralis</name>
    <dbReference type="NCBI Taxonomy" id="2265"/>
    <lineage>
        <taxon>Archaea</taxon>
        <taxon>Methanobacteriati</taxon>
        <taxon>Methanobacteriota</taxon>
        <taxon>Thermococci</taxon>
        <taxon>Thermococcales</taxon>
        <taxon>Thermococcaceae</taxon>
        <taxon>Thermococcus</taxon>
    </lineage>
</organism>
<evidence type="ECO:0000259" key="1">
    <source>
        <dbReference type="Pfam" id="PF01841"/>
    </source>
</evidence>
<protein>
    <submittedName>
        <fullName evidence="2">Transglutaminase domain-containing protein</fullName>
    </submittedName>
</protein>
<dbReference type="SUPFAM" id="SSF54001">
    <property type="entry name" value="Cysteine proteinases"/>
    <property type="match status" value="1"/>
</dbReference>
<feature type="domain" description="Transglutaminase-like" evidence="1">
    <location>
        <begin position="299"/>
        <end position="389"/>
    </location>
</feature>
<dbReference type="PANTHER" id="PTHR35902:SF3">
    <property type="entry name" value="NPCBM-ASSOCIATED, NEW3 DOMAIN OF ALPHA-GALACTOSIDASE"/>
    <property type="match status" value="1"/>
</dbReference>
<dbReference type="Gene3D" id="3.10.620.30">
    <property type="match status" value="1"/>
</dbReference>
<dbReference type="EMBL" id="DRTU01000239">
    <property type="protein sequence ID" value="HHI00976.1"/>
    <property type="molecule type" value="Genomic_DNA"/>
</dbReference>
<dbReference type="Proteomes" id="UP000886217">
    <property type="component" value="Unassembled WGS sequence"/>
</dbReference>
<reference evidence="2" key="1">
    <citation type="journal article" date="2020" name="mSystems">
        <title>Genome- and Community-Level Interaction Insights into Carbon Utilization and Element Cycling Functions of Hydrothermarchaeota in Hydrothermal Sediment.</title>
        <authorList>
            <person name="Zhou Z."/>
            <person name="Liu Y."/>
            <person name="Xu W."/>
            <person name="Pan J."/>
            <person name="Luo Z.H."/>
            <person name="Li M."/>
        </authorList>
    </citation>
    <scope>NUCLEOTIDE SEQUENCE [LARGE SCALE GENOMIC DNA]</scope>
    <source>
        <strain evidence="2">HyVt-93</strain>
    </source>
</reference>
<gene>
    <name evidence="2" type="ORF">ENL40_05870</name>
</gene>
<accession>A0A7C5JXZ5</accession>
<comment type="caution">
    <text evidence="2">The sequence shown here is derived from an EMBL/GenBank/DDBJ whole genome shotgun (WGS) entry which is preliminary data.</text>
</comment>
<dbReference type="InterPro" id="IPR002931">
    <property type="entry name" value="Transglutaminase-like"/>
</dbReference>
<dbReference type="Pfam" id="PF01841">
    <property type="entry name" value="Transglut_core"/>
    <property type="match status" value="1"/>
</dbReference>
<dbReference type="PROSITE" id="PS51257">
    <property type="entry name" value="PROKAR_LIPOPROTEIN"/>
    <property type="match status" value="1"/>
</dbReference>